<evidence type="ECO:0000313" key="9">
    <source>
        <dbReference type="Proteomes" id="UP000192472"/>
    </source>
</evidence>
<organism evidence="8 9">
    <name type="scientific">Reichenbachiella faecimaris</name>
    <dbReference type="NCBI Taxonomy" id="692418"/>
    <lineage>
        <taxon>Bacteria</taxon>
        <taxon>Pseudomonadati</taxon>
        <taxon>Bacteroidota</taxon>
        <taxon>Cytophagia</taxon>
        <taxon>Cytophagales</taxon>
        <taxon>Reichenbachiellaceae</taxon>
        <taxon>Reichenbachiella</taxon>
    </lineage>
</organism>
<keyword evidence="3 5" id="KW-0378">Hydrolase</keyword>
<dbReference type="AlphaFoldDB" id="A0A1W2G6G3"/>
<evidence type="ECO:0000313" key="8">
    <source>
        <dbReference type="EMBL" id="SMD31938.1"/>
    </source>
</evidence>
<protein>
    <recommendedName>
        <fullName evidence="5">Exodeoxyribonuclease 7 large subunit</fullName>
        <ecNumber evidence="5">3.1.11.6</ecNumber>
    </recommendedName>
</protein>
<evidence type="ECO:0000256" key="3">
    <source>
        <dbReference type="ARBA" id="ARBA00022801"/>
    </source>
</evidence>
<name>A0A1W2G6G3_REIFA</name>
<dbReference type="PANTHER" id="PTHR30008:SF0">
    <property type="entry name" value="EXODEOXYRIBONUCLEASE 7 LARGE SUBUNIT"/>
    <property type="match status" value="1"/>
</dbReference>
<keyword evidence="9" id="KW-1185">Reference proteome</keyword>
<keyword evidence="2 5" id="KW-0540">Nuclease</keyword>
<accession>A0A1W2G6G3</accession>
<sequence length="423" mass="48960">MEFGYCHFPYELWPVNHYTLHEFNLLVKEVLSEQLEKSYWIVAEIGQINLHGNGHCYLELVEKDNNYVKAKSRGTIWANVYREIHPWFVSQTGTELKQGMKVLLNASFEFHEVYGVSLNIRDIDVNFTIGERERKKQETLQKLEAEGIMEMNHELELPIVVQHLAIISSETAAGYEDFMNQFENNPYHYQATLDLFPATMQGDTAPGSIIECLHQIHESEKDYEAIVLIRGGGSKMDLDCFDDYELCAHLAQFPIPVLTGIGHERDQSIADLVAHTRLKTPTSVAEFLISRMLTFESEINQWQEHIAQHTQELLYRQTEKISDLNFRWQLSTKQIVQRSNYQLEQMNHTIEHRPQSIINQSKTNLLHSEKLIEAYNPQNLLNKGYSITRVNGKALKNQKIKPGDELETQTATNRITSTINKIK</sequence>
<keyword evidence="1" id="KW-0963">Cytoplasm</keyword>
<dbReference type="RefSeq" id="WP_245826963.1">
    <property type="nucleotide sequence ID" value="NZ_FWYF01000001.1"/>
</dbReference>
<evidence type="ECO:0000256" key="5">
    <source>
        <dbReference type="RuleBase" id="RU004355"/>
    </source>
</evidence>
<feature type="domain" description="Exonuclease VII large subunit C-terminal" evidence="6">
    <location>
        <begin position="149"/>
        <end position="369"/>
    </location>
</feature>
<evidence type="ECO:0000256" key="2">
    <source>
        <dbReference type="ARBA" id="ARBA00022722"/>
    </source>
</evidence>
<keyword evidence="4 5" id="KW-0269">Exonuclease</keyword>
<evidence type="ECO:0000256" key="1">
    <source>
        <dbReference type="ARBA" id="ARBA00022490"/>
    </source>
</evidence>
<evidence type="ECO:0000259" key="6">
    <source>
        <dbReference type="Pfam" id="PF02601"/>
    </source>
</evidence>
<comment type="subcellular location">
    <subcellularLocation>
        <location evidence="5">Cytoplasm</location>
    </subcellularLocation>
</comment>
<dbReference type="EMBL" id="FWYF01000001">
    <property type="protein sequence ID" value="SMD31938.1"/>
    <property type="molecule type" value="Genomic_DNA"/>
</dbReference>
<dbReference type="GO" id="GO:0006308">
    <property type="term" value="P:DNA catabolic process"/>
    <property type="evidence" value="ECO:0007669"/>
    <property type="project" value="UniProtKB-UniRule"/>
</dbReference>
<dbReference type="NCBIfam" id="TIGR00237">
    <property type="entry name" value="xseA"/>
    <property type="match status" value="1"/>
</dbReference>
<dbReference type="InterPro" id="IPR020579">
    <property type="entry name" value="Exonuc_VII_lsu_C"/>
</dbReference>
<dbReference type="EC" id="3.1.11.6" evidence="5"/>
<dbReference type="PANTHER" id="PTHR30008">
    <property type="entry name" value="EXODEOXYRIBONUCLEASE 7 LARGE SUBUNIT"/>
    <property type="match status" value="1"/>
</dbReference>
<dbReference type="STRING" id="692418.SAMN04488029_0276"/>
<reference evidence="8 9" key="1">
    <citation type="submission" date="2017-04" db="EMBL/GenBank/DDBJ databases">
        <authorList>
            <person name="Afonso C.L."/>
            <person name="Miller P.J."/>
            <person name="Scott M.A."/>
            <person name="Spackman E."/>
            <person name="Goraichik I."/>
            <person name="Dimitrov K.M."/>
            <person name="Suarez D.L."/>
            <person name="Swayne D.E."/>
        </authorList>
    </citation>
    <scope>NUCLEOTIDE SEQUENCE [LARGE SCALE GENOMIC DNA]</scope>
    <source>
        <strain evidence="8 9">DSM 26133</strain>
    </source>
</reference>
<dbReference type="GO" id="GO:0005737">
    <property type="term" value="C:cytoplasm"/>
    <property type="evidence" value="ECO:0007669"/>
    <property type="project" value="UniProtKB-SubCell"/>
</dbReference>
<proteinExistence type="inferred from homology"/>
<dbReference type="InterPro" id="IPR003753">
    <property type="entry name" value="Exonuc_VII_L"/>
</dbReference>
<evidence type="ECO:0000256" key="4">
    <source>
        <dbReference type="ARBA" id="ARBA00022839"/>
    </source>
</evidence>
<dbReference type="CDD" id="cd04489">
    <property type="entry name" value="ExoVII_LU_OBF"/>
    <property type="match status" value="1"/>
</dbReference>
<gene>
    <name evidence="8" type="ORF">SAMN04488029_0276</name>
</gene>
<dbReference type="Pfam" id="PF13742">
    <property type="entry name" value="tRNA_anti_2"/>
    <property type="match status" value="1"/>
</dbReference>
<evidence type="ECO:0000259" key="7">
    <source>
        <dbReference type="Pfam" id="PF13742"/>
    </source>
</evidence>
<dbReference type="Proteomes" id="UP000192472">
    <property type="component" value="Unassembled WGS sequence"/>
</dbReference>
<comment type="similarity">
    <text evidence="5">Belongs to the XseA family.</text>
</comment>
<dbReference type="Pfam" id="PF02601">
    <property type="entry name" value="Exonuc_VII_L"/>
    <property type="match status" value="1"/>
</dbReference>
<dbReference type="GO" id="GO:0009318">
    <property type="term" value="C:exodeoxyribonuclease VII complex"/>
    <property type="evidence" value="ECO:0007669"/>
    <property type="project" value="UniProtKB-UniRule"/>
</dbReference>
<dbReference type="GO" id="GO:0008855">
    <property type="term" value="F:exodeoxyribonuclease VII activity"/>
    <property type="evidence" value="ECO:0007669"/>
    <property type="project" value="UniProtKB-UniRule"/>
</dbReference>
<dbReference type="GO" id="GO:0003676">
    <property type="term" value="F:nucleic acid binding"/>
    <property type="evidence" value="ECO:0007669"/>
    <property type="project" value="InterPro"/>
</dbReference>
<feature type="domain" description="OB-fold nucleic acid binding" evidence="7">
    <location>
        <begin position="18"/>
        <end position="124"/>
    </location>
</feature>
<comment type="catalytic activity">
    <reaction evidence="5">
        <text>Exonucleolytic cleavage in either 5'- to 3'- or 3'- to 5'-direction to yield nucleoside 5'-phosphates.</text>
        <dbReference type="EC" id="3.1.11.6"/>
    </reaction>
</comment>
<dbReference type="InterPro" id="IPR025824">
    <property type="entry name" value="OB-fold_nuc-bd_dom"/>
</dbReference>